<name>A0A1C7MJE0_GRIFR</name>
<dbReference type="OrthoDB" id="2281895at2759"/>
<dbReference type="GO" id="GO:0006396">
    <property type="term" value="P:RNA processing"/>
    <property type="evidence" value="ECO:0007669"/>
    <property type="project" value="InterPro"/>
</dbReference>
<dbReference type="GO" id="GO:0005762">
    <property type="term" value="C:mitochondrial large ribosomal subunit"/>
    <property type="evidence" value="ECO:0007669"/>
    <property type="project" value="InterPro"/>
</dbReference>
<dbReference type="EMBL" id="LUGG01000003">
    <property type="protein sequence ID" value="OBZ76930.1"/>
    <property type="molecule type" value="Genomic_DNA"/>
</dbReference>
<protein>
    <recommendedName>
        <fullName evidence="2">RNase III domain-containing protein</fullName>
    </recommendedName>
</protein>
<organism evidence="3 4">
    <name type="scientific">Grifola frondosa</name>
    <name type="common">Maitake</name>
    <name type="synonym">Polyporus frondosus</name>
    <dbReference type="NCBI Taxonomy" id="5627"/>
    <lineage>
        <taxon>Eukaryota</taxon>
        <taxon>Fungi</taxon>
        <taxon>Dikarya</taxon>
        <taxon>Basidiomycota</taxon>
        <taxon>Agaricomycotina</taxon>
        <taxon>Agaricomycetes</taxon>
        <taxon>Polyporales</taxon>
        <taxon>Grifolaceae</taxon>
        <taxon>Grifola</taxon>
    </lineage>
</organism>
<dbReference type="GO" id="GO:0004525">
    <property type="term" value="F:ribonuclease III activity"/>
    <property type="evidence" value="ECO:0007669"/>
    <property type="project" value="InterPro"/>
</dbReference>
<keyword evidence="4" id="KW-1185">Reference proteome</keyword>
<feature type="domain" description="RNase III" evidence="2">
    <location>
        <begin position="91"/>
        <end position="237"/>
    </location>
</feature>
<reference evidence="3 4" key="1">
    <citation type="submission" date="2016-03" db="EMBL/GenBank/DDBJ databases">
        <title>Whole genome sequencing of Grifola frondosa 9006-11.</title>
        <authorList>
            <person name="Min B."/>
            <person name="Park H."/>
            <person name="Kim J.-G."/>
            <person name="Cho H."/>
            <person name="Oh Y.-L."/>
            <person name="Kong W.-S."/>
            <person name="Choi I.-G."/>
        </authorList>
    </citation>
    <scope>NUCLEOTIDE SEQUENCE [LARGE SCALE GENOMIC DNA]</scope>
    <source>
        <strain evidence="3 4">9006-11</strain>
    </source>
</reference>
<dbReference type="InterPro" id="IPR000999">
    <property type="entry name" value="RNase_III_dom"/>
</dbReference>
<evidence type="ECO:0000313" key="4">
    <source>
        <dbReference type="Proteomes" id="UP000092993"/>
    </source>
</evidence>
<dbReference type="OMA" id="GLYKVMG"/>
<dbReference type="InterPro" id="IPR036389">
    <property type="entry name" value="RNase_III_sf"/>
</dbReference>
<dbReference type="Proteomes" id="UP000092993">
    <property type="component" value="Unassembled WGS sequence"/>
</dbReference>
<sequence length="281" mass="31065">MSKRLGCAASSLRRLVSSRCRRVPAGLRPQLRSFSDVQRPLDSAPYSRQRDSSSRAQNHTRHNSFRDAPKPSSSKLEQHLNSLFPPLTFPPELASRILTHASHPDAAYWHNARMSFIGRRVLQSYLLLFIHSSPALHPEHDYELISERALNTYVLGEHVASRWNLGKVLKWKPMNVGSFPVPLGPEVEVPEGVSQLAPRSIGLYKVHGTAVEAIAGGVFHQYGGSVAHRLFHTRVLPLILLPGNQQGLPDAFHEHALEVCERMGGPDGALIVPGQKASSTN</sequence>
<dbReference type="GO" id="GO:0003735">
    <property type="term" value="F:structural constituent of ribosome"/>
    <property type="evidence" value="ECO:0007669"/>
    <property type="project" value="InterPro"/>
</dbReference>
<dbReference type="Gene3D" id="1.10.1520.10">
    <property type="entry name" value="Ribonuclease III domain"/>
    <property type="match status" value="1"/>
</dbReference>
<proteinExistence type="predicted"/>
<gene>
    <name evidence="3" type="ORF">A0H81_03057</name>
</gene>
<evidence type="ECO:0000256" key="1">
    <source>
        <dbReference type="SAM" id="MobiDB-lite"/>
    </source>
</evidence>
<dbReference type="SUPFAM" id="SSF69065">
    <property type="entry name" value="RNase III domain-like"/>
    <property type="match status" value="1"/>
</dbReference>
<dbReference type="GO" id="GO:0032543">
    <property type="term" value="P:mitochondrial translation"/>
    <property type="evidence" value="ECO:0007669"/>
    <property type="project" value="InterPro"/>
</dbReference>
<dbReference type="STRING" id="5627.A0A1C7MJE0"/>
<dbReference type="InterPro" id="IPR040030">
    <property type="entry name" value="Ribosomal_mL57"/>
</dbReference>
<evidence type="ECO:0000259" key="2">
    <source>
        <dbReference type="Pfam" id="PF14622"/>
    </source>
</evidence>
<dbReference type="AlphaFoldDB" id="A0A1C7MJE0"/>
<comment type="caution">
    <text evidence="3">The sequence shown here is derived from an EMBL/GenBank/DDBJ whole genome shotgun (WGS) entry which is preliminary data.</text>
</comment>
<dbReference type="Pfam" id="PF14622">
    <property type="entry name" value="Ribonucleas_3_3"/>
    <property type="match status" value="1"/>
</dbReference>
<feature type="region of interest" description="Disordered" evidence="1">
    <location>
        <begin position="38"/>
        <end position="76"/>
    </location>
</feature>
<dbReference type="PANTHER" id="PTHR28160">
    <property type="entry name" value="54S RIBOSOMAL PROTEIN L15, MITOCHONDRIAL"/>
    <property type="match status" value="1"/>
</dbReference>
<dbReference type="PANTHER" id="PTHR28160:SF1">
    <property type="entry name" value="LARGE RIBOSOMAL SUBUNIT PROTEIN ML57"/>
    <property type="match status" value="1"/>
</dbReference>
<accession>A0A1C7MJE0</accession>
<evidence type="ECO:0000313" key="3">
    <source>
        <dbReference type="EMBL" id="OBZ76930.1"/>
    </source>
</evidence>